<keyword evidence="2" id="KW-1185">Reference proteome</keyword>
<reference evidence="1" key="1">
    <citation type="submission" date="2022-08" db="EMBL/GenBank/DDBJ databases">
        <title>Whole genome sequencing of non-tuberculosis mycobacteria type-strains.</title>
        <authorList>
            <person name="Igarashi Y."/>
            <person name="Osugi A."/>
            <person name="Mitarai S."/>
        </authorList>
    </citation>
    <scope>NUCLEOTIDE SEQUENCE</scope>
    <source>
        <strain evidence="1">JCM 16369</strain>
    </source>
</reference>
<gene>
    <name evidence="1" type="ORF">MI149_02695</name>
</gene>
<accession>A0ABY3TMY6</accession>
<dbReference type="EMBL" id="CP092362">
    <property type="protein sequence ID" value="ULN42057.1"/>
    <property type="molecule type" value="Genomic_DNA"/>
</dbReference>
<dbReference type="Proteomes" id="UP001055337">
    <property type="component" value="Chromosome"/>
</dbReference>
<evidence type="ECO:0008006" key="3">
    <source>
        <dbReference type="Google" id="ProtNLM"/>
    </source>
</evidence>
<dbReference type="RefSeq" id="WP_240178533.1">
    <property type="nucleotide sequence ID" value="NZ_CP092362.2"/>
</dbReference>
<evidence type="ECO:0000313" key="1">
    <source>
        <dbReference type="EMBL" id="ULN42057.1"/>
    </source>
</evidence>
<organism evidence="1 2">
    <name type="scientific">Mycolicibacterium crocinum</name>
    <dbReference type="NCBI Taxonomy" id="388459"/>
    <lineage>
        <taxon>Bacteria</taxon>
        <taxon>Bacillati</taxon>
        <taxon>Actinomycetota</taxon>
        <taxon>Actinomycetes</taxon>
        <taxon>Mycobacteriales</taxon>
        <taxon>Mycobacteriaceae</taxon>
        <taxon>Mycolicibacterium</taxon>
    </lineage>
</organism>
<proteinExistence type="predicted"/>
<evidence type="ECO:0000313" key="2">
    <source>
        <dbReference type="Proteomes" id="UP001055337"/>
    </source>
</evidence>
<sequence>MPTIIAIVIAVIAIAVAIGAWFRPAPKPETPAAKTYSDQEVADAKKAVCDAFNKAHSTLITNAGKSGDDPTQAAILAVNGRLATYAAGDFLIVQLQGQPAAPDNVAKPIRDLAITYQTIALDQIGDASRTQLDTDYEKADTFTKAITEACG</sequence>
<name>A0ABY3TMY6_9MYCO</name>
<protein>
    <recommendedName>
        <fullName evidence="3">Alanine and proline rich membrane protein</fullName>
    </recommendedName>
</protein>